<dbReference type="Proteomes" id="UP000236724">
    <property type="component" value="Unassembled WGS sequence"/>
</dbReference>
<dbReference type="GO" id="GO:0003677">
    <property type="term" value="F:DNA binding"/>
    <property type="evidence" value="ECO:0007669"/>
    <property type="project" value="InterPro"/>
</dbReference>
<organism evidence="1 2">
    <name type="scientific">Candidatus Venteria ishoeyi</name>
    <dbReference type="NCBI Taxonomy" id="1899563"/>
    <lineage>
        <taxon>Bacteria</taxon>
        <taxon>Pseudomonadati</taxon>
        <taxon>Pseudomonadota</taxon>
        <taxon>Gammaproteobacteria</taxon>
        <taxon>Thiotrichales</taxon>
        <taxon>Thiotrichaceae</taxon>
        <taxon>Venteria</taxon>
    </lineage>
</organism>
<dbReference type="SUPFAM" id="SSF143422">
    <property type="entry name" value="Transposase IS200-like"/>
    <property type="match status" value="1"/>
</dbReference>
<evidence type="ECO:0008006" key="3">
    <source>
        <dbReference type="Google" id="ProtNLM"/>
    </source>
</evidence>
<dbReference type="InterPro" id="IPR036515">
    <property type="entry name" value="Transposase_17_sf"/>
</dbReference>
<protein>
    <recommendedName>
        <fullName evidence="3">Transposase</fullName>
    </recommendedName>
</protein>
<dbReference type="AlphaFoldDB" id="A0A1H6F4T7"/>
<evidence type="ECO:0000313" key="1">
    <source>
        <dbReference type="EMBL" id="SEH05177.1"/>
    </source>
</evidence>
<dbReference type="PANTHER" id="PTHR34322:SF2">
    <property type="entry name" value="TRANSPOSASE IS200-LIKE DOMAIN-CONTAINING PROTEIN"/>
    <property type="match status" value="1"/>
</dbReference>
<dbReference type="RefSeq" id="WP_286019067.1">
    <property type="nucleotide sequence ID" value="NZ_FMSV02000168.1"/>
</dbReference>
<sequence>MRLPWEVVKRWCTLFPPQALKESDGKQFDDEVVSAYFARLAADEEKVSLWRERLADLSWFMRCLNEPIARQANREDKCTGRFWEGRFKSQALLDDAALISRNYKTAMKIYQNLIISVILS</sequence>
<proteinExistence type="predicted"/>
<dbReference type="GO" id="GO:0006313">
    <property type="term" value="P:DNA transposition"/>
    <property type="evidence" value="ECO:0007669"/>
    <property type="project" value="InterPro"/>
</dbReference>
<dbReference type="EMBL" id="FMSV02000168">
    <property type="protein sequence ID" value="SEH05177.1"/>
    <property type="molecule type" value="Genomic_DNA"/>
</dbReference>
<name>A0A1H6F4T7_9GAMM</name>
<evidence type="ECO:0000313" key="2">
    <source>
        <dbReference type="Proteomes" id="UP000236724"/>
    </source>
</evidence>
<reference evidence="1 2" key="1">
    <citation type="submission" date="2016-10" db="EMBL/GenBank/DDBJ databases">
        <authorList>
            <person name="de Groot N.N."/>
        </authorList>
    </citation>
    <scope>NUCLEOTIDE SEQUENCE [LARGE SCALE GENOMIC DNA]</scope>
    <source>
        <strain evidence="1">MBHS1</strain>
    </source>
</reference>
<dbReference type="PANTHER" id="PTHR34322">
    <property type="entry name" value="TRANSPOSASE, Y1_TNP DOMAIN-CONTAINING"/>
    <property type="match status" value="1"/>
</dbReference>
<accession>A0A1H6F4T7</accession>
<dbReference type="GO" id="GO:0004803">
    <property type="term" value="F:transposase activity"/>
    <property type="evidence" value="ECO:0007669"/>
    <property type="project" value="InterPro"/>
</dbReference>
<keyword evidence="2" id="KW-1185">Reference proteome</keyword>
<gene>
    <name evidence="1" type="ORF">MBHS_01030</name>
</gene>